<evidence type="ECO:0000256" key="1">
    <source>
        <dbReference type="ARBA" id="ARBA00004651"/>
    </source>
</evidence>
<reference evidence="9 10" key="1">
    <citation type="submission" date="2020-05" db="EMBL/GenBank/DDBJ databases">
        <title>Horizontal transmission and recombination maintain forever young bacterial symbiont genomes.</title>
        <authorList>
            <person name="Russell S.L."/>
            <person name="Pepper-Tunick E."/>
            <person name="Svedberg J."/>
            <person name="Byrne A."/>
            <person name="Ruelas Castillo J."/>
            <person name="Vollmers C."/>
            <person name="Beinart R.A."/>
            <person name="Corbett-Detig R."/>
        </authorList>
    </citation>
    <scope>NUCLEOTIDE SEQUENCE [LARGE SCALE GENOMIC DNA]</scope>
    <source>
        <strain evidence="9">Monterey_2004</strain>
    </source>
</reference>
<feature type="transmembrane region" description="Helical" evidence="7">
    <location>
        <begin position="329"/>
        <end position="349"/>
    </location>
</feature>
<feature type="domain" description="Major facilitator superfamily (MFS) profile" evidence="8">
    <location>
        <begin position="6"/>
        <end position="384"/>
    </location>
</feature>
<dbReference type="GO" id="GO:0022857">
    <property type="term" value="F:transmembrane transporter activity"/>
    <property type="evidence" value="ECO:0007669"/>
    <property type="project" value="InterPro"/>
</dbReference>
<dbReference type="GO" id="GO:0005886">
    <property type="term" value="C:plasma membrane"/>
    <property type="evidence" value="ECO:0007669"/>
    <property type="project" value="UniProtKB-SubCell"/>
</dbReference>
<protein>
    <submittedName>
        <fullName evidence="9">MFS transporter</fullName>
    </submittedName>
</protein>
<dbReference type="PROSITE" id="PS50850">
    <property type="entry name" value="MFS"/>
    <property type="match status" value="1"/>
</dbReference>
<dbReference type="Gene3D" id="1.20.1250.20">
    <property type="entry name" value="MFS general substrate transporter like domains"/>
    <property type="match status" value="1"/>
</dbReference>
<sequence>MNKQERVFAFKISLIMTTRMLGLFMMFPIFSVYASKYTNTTPYLIGLAIGIYGLTQALLQIPFGYLSDKYGRKSMLTIGLIIFFIGSIVVANSTDIIGIVIGRALQGSGAISAVLMAFLADFISENQRSKANAFVGVQIGIAFMLALLLGPIISAKLGISGLFWVIALLSIIALIIVRTMPDIKPKEQYVLSIVNIKKVLNIDLLRLDFSIFALHLILTCAFIAMPIVLEENNIIDIKDSWQIYLPIIMLSFIGMLPMVILASKHKKIKPVFLTAITLLIISQILFYQTQLTYTSFLILLTLFFIAFNALEAILPSLIASGASADKRGLAMGLYSTSQFLGVFVGGVSGGRIYNIFNLNSIFLFTTFIAIIWWIIILTTKQKTPIKQIAKN</sequence>
<dbReference type="CDD" id="cd17472">
    <property type="entry name" value="MFS_YajR_like"/>
    <property type="match status" value="1"/>
</dbReference>
<dbReference type="EMBL" id="JACCHU010000001">
    <property type="protein sequence ID" value="NYT52233.1"/>
    <property type="molecule type" value="Genomic_DNA"/>
</dbReference>
<feature type="transmembrane region" description="Helical" evidence="7">
    <location>
        <begin position="107"/>
        <end position="124"/>
    </location>
</feature>
<accession>A0A853G5T3</accession>
<keyword evidence="5 7" id="KW-1133">Transmembrane helix</keyword>
<evidence type="ECO:0000313" key="10">
    <source>
        <dbReference type="Proteomes" id="UP000525329"/>
    </source>
</evidence>
<feature type="transmembrane region" description="Helical" evidence="7">
    <location>
        <begin position="293"/>
        <end position="317"/>
    </location>
</feature>
<dbReference type="AlphaFoldDB" id="A0A853G5T3"/>
<feature type="transmembrane region" description="Helical" evidence="7">
    <location>
        <begin position="12"/>
        <end position="31"/>
    </location>
</feature>
<feature type="transmembrane region" description="Helical" evidence="7">
    <location>
        <begin position="207"/>
        <end position="229"/>
    </location>
</feature>
<evidence type="ECO:0000256" key="7">
    <source>
        <dbReference type="SAM" id="Phobius"/>
    </source>
</evidence>
<dbReference type="InterPro" id="IPR011701">
    <property type="entry name" value="MFS"/>
</dbReference>
<feature type="transmembrane region" description="Helical" evidence="7">
    <location>
        <begin position="43"/>
        <end position="66"/>
    </location>
</feature>
<evidence type="ECO:0000256" key="4">
    <source>
        <dbReference type="ARBA" id="ARBA00022692"/>
    </source>
</evidence>
<feature type="transmembrane region" description="Helical" evidence="7">
    <location>
        <begin position="159"/>
        <end position="177"/>
    </location>
</feature>
<dbReference type="Pfam" id="PF07690">
    <property type="entry name" value="MFS_1"/>
    <property type="match status" value="2"/>
</dbReference>
<organism evidence="9 10">
    <name type="scientific">Candidatus Vesicomyosocius endoextente</name>
    <dbReference type="NCBI Taxonomy" id="2738853"/>
    <lineage>
        <taxon>Bacteria</taxon>
        <taxon>Pseudomonadati</taxon>
        <taxon>Pseudomonadota</taxon>
        <taxon>Gammaproteobacteria</taxon>
        <taxon>Candidatus Pseudothioglobaceae</taxon>
        <taxon>Candidatus Vesicomyidisocius</taxon>
    </lineage>
</organism>
<evidence type="ECO:0000256" key="6">
    <source>
        <dbReference type="ARBA" id="ARBA00023136"/>
    </source>
</evidence>
<dbReference type="PANTHER" id="PTHR23517">
    <property type="entry name" value="RESISTANCE PROTEIN MDTM, PUTATIVE-RELATED-RELATED"/>
    <property type="match status" value="1"/>
</dbReference>
<keyword evidence="2" id="KW-0813">Transport</keyword>
<dbReference type="InterPro" id="IPR036259">
    <property type="entry name" value="MFS_trans_sf"/>
</dbReference>
<comment type="subcellular location">
    <subcellularLocation>
        <location evidence="1">Cell membrane</location>
        <topology evidence="1">Multi-pass membrane protein</topology>
    </subcellularLocation>
</comment>
<evidence type="ECO:0000256" key="2">
    <source>
        <dbReference type="ARBA" id="ARBA00022448"/>
    </source>
</evidence>
<dbReference type="Proteomes" id="UP000525329">
    <property type="component" value="Unassembled WGS sequence"/>
</dbReference>
<dbReference type="PANTHER" id="PTHR23517:SF2">
    <property type="entry name" value="MULTIDRUG RESISTANCE PROTEIN MDTH"/>
    <property type="match status" value="1"/>
</dbReference>
<feature type="transmembrane region" description="Helical" evidence="7">
    <location>
        <begin position="131"/>
        <end position="153"/>
    </location>
</feature>
<keyword evidence="4 7" id="KW-0812">Transmembrane</keyword>
<dbReference type="InterPro" id="IPR050171">
    <property type="entry name" value="MFS_Transporters"/>
</dbReference>
<keyword evidence="6 7" id="KW-0472">Membrane</keyword>
<feature type="transmembrane region" description="Helical" evidence="7">
    <location>
        <begin position="78"/>
        <end position="101"/>
    </location>
</feature>
<feature type="transmembrane region" description="Helical" evidence="7">
    <location>
        <begin position="270"/>
        <end position="287"/>
    </location>
</feature>
<dbReference type="InterPro" id="IPR020846">
    <property type="entry name" value="MFS_dom"/>
</dbReference>
<dbReference type="SUPFAM" id="SSF103473">
    <property type="entry name" value="MFS general substrate transporter"/>
    <property type="match status" value="1"/>
</dbReference>
<gene>
    <name evidence="9" type="ORF">H0A74_01420</name>
</gene>
<evidence type="ECO:0000256" key="3">
    <source>
        <dbReference type="ARBA" id="ARBA00022475"/>
    </source>
</evidence>
<keyword evidence="3" id="KW-1003">Cell membrane</keyword>
<feature type="transmembrane region" description="Helical" evidence="7">
    <location>
        <begin position="355"/>
        <end position="377"/>
    </location>
</feature>
<evidence type="ECO:0000256" key="5">
    <source>
        <dbReference type="ARBA" id="ARBA00022989"/>
    </source>
</evidence>
<evidence type="ECO:0000259" key="8">
    <source>
        <dbReference type="PROSITE" id="PS50850"/>
    </source>
</evidence>
<feature type="transmembrane region" description="Helical" evidence="7">
    <location>
        <begin position="241"/>
        <end position="263"/>
    </location>
</feature>
<comment type="caution">
    <text evidence="9">The sequence shown here is derived from an EMBL/GenBank/DDBJ whole genome shotgun (WGS) entry which is preliminary data.</text>
</comment>
<name>A0A853G5T3_9GAMM</name>
<proteinExistence type="predicted"/>
<evidence type="ECO:0000313" key="9">
    <source>
        <dbReference type="EMBL" id="NYT52233.1"/>
    </source>
</evidence>